<comment type="caution">
    <text evidence="1">The sequence shown here is derived from an EMBL/GenBank/DDBJ whole genome shotgun (WGS) entry which is preliminary data.</text>
</comment>
<reference evidence="1" key="1">
    <citation type="submission" date="2024-05" db="EMBL/GenBank/DDBJ databases">
        <title>Metabacillus sp. nov., isolated from the rhizosphere soil of tomato plants.</title>
        <authorList>
            <person name="Ma R."/>
        </authorList>
    </citation>
    <scope>NUCLEOTIDE SEQUENCE</scope>
    <source>
        <strain evidence="1">DBTR6</strain>
    </source>
</reference>
<keyword evidence="2" id="KW-1185">Reference proteome</keyword>
<evidence type="ECO:0000313" key="1">
    <source>
        <dbReference type="EMBL" id="MBZ5753376.1"/>
    </source>
</evidence>
<accession>A0ABS7UYH1</accession>
<sequence>MSIFLLKSINLGLRFILEICALTSLGYWGCQLPTT</sequence>
<dbReference type="Proteomes" id="UP001165287">
    <property type="component" value="Unassembled WGS sequence"/>
</dbReference>
<protein>
    <submittedName>
        <fullName evidence="1">YrdB family protein</fullName>
    </submittedName>
</protein>
<dbReference type="RefSeq" id="WP_224141803.1">
    <property type="nucleotide sequence ID" value="NZ_JAIQUM010000105.1"/>
</dbReference>
<dbReference type="Pfam" id="PF10823">
    <property type="entry name" value="DUF2568"/>
    <property type="match status" value="1"/>
</dbReference>
<proteinExistence type="predicted"/>
<organism evidence="1 2">
    <name type="scientific">Metabacillus rhizolycopersici</name>
    <dbReference type="NCBI Taxonomy" id="2875709"/>
    <lineage>
        <taxon>Bacteria</taxon>
        <taxon>Bacillati</taxon>
        <taxon>Bacillota</taxon>
        <taxon>Bacilli</taxon>
        <taxon>Bacillales</taxon>
        <taxon>Bacillaceae</taxon>
        <taxon>Metabacillus</taxon>
    </lineage>
</organism>
<gene>
    <name evidence="1" type="ORF">K9V48_24910</name>
</gene>
<evidence type="ECO:0000313" key="2">
    <source>
        <dbReference type="Proteomes" id="UP001165287"/>
    </source>
</evidence>
<dbReference type="EMBL" id="JAIQUM010000105">
    <property type="protein sequence ID" value="MBZ5753376.1"/>
    <property type="molecule type" value="Genomic_DNA"/>
</dbReference>
<name>A0ABS7UYH1_9BACI</name>
<dbReference type="InterPro" id="IPR021214">
    <property type="entry name" value="DUF2568"/>
</dbReference>